<dbReference type="PROSITE" id="PS50234">
    <property type="entry name" value="VWFA"/>
    <property type="match status" value="1"/>
</dbReference>
<dbReference type="InterPro" id="IPR036465">
    <property type="entry name" value="vWFA_dom_sf"/>
</dbReference>
<evidence type="ECO:0000259" key="2">
    <source>
        <dbReference type="PROSITE" id="PS50234"/>
    </source>
</evidence>
<sequence>MEEMVGQWWHQAITRLARVEHPEAAVSLAQVRKPIGILFRSAGGGAATRLTQASQQLVGGQRGWLQRLSGSGQRAALAQWEPDVVALPEQLAVFETTALNRDLYLWLALVSAFFEDTQDWLGDNQRATKRALSAFPGFILRYDFLVQTHLAQRPKLATLRGPAQQAEALVQAHLNCQINPDTTVTIHPQDVAPVWLWLSAFGTPQGSKPSRDQPPATPPAKATPNAETQRRRTRRAEEQDKRQALVLPFHSGGLMTWSEHVKVNRGTDDEDDGNTLTAANDMDALTIAPDGQTLASRVRFDLDLPSASADDVPLGSGLPLPEWDYRKSALLPGHCMVQVMQARQAPAFVPSPALKLTARRIRRKLETLRDAPRPQHGQDSGDDIDLDAWVRFNADQQGAGGLHTDSPPIYTRRVLSERSLATLLMADLSLSTDAYATPTERVIDVIRDALYVFGEALSAVDDPFAVWGFSSVRRNHVRLQHLKAFGEPWNDSCRARVGAIRPGFYTRMGAAVRHATQQLAGRGEQRRLLMLLTDGKPNDLDVYEGRYGLEDTRQAIREAQALGLSTFCVTIDEQAHDYLPMLFGQQGYALVHRPQDLVKQLTQAWANLSRR</sequence>
<gene>
    <name evidence="3" type="ORF">RF819_00800</name>
</gene>
<name>A0A1T1AN29_RHOFE</name>
<dbReference type="InterPro" id="IPR051928">
    <property type="entry name" value="NorD/CobT"/>
</dbReference>
<dbReference type="Gene3D" id="3.40.50.410">
    <property type="entry name" value="von Willebrand factor, type A domain"/>
    <property type="match status" value="1"/>
</dbReference>
<feature type="region of interest" description="Disordered" evidence="1">
    <location>
        <begin position="203"/>
        <end position="241"/>
    </location>
</feature>
<keyword evidence="4" id="KW-1185">Reference proteome</keyword>
<organism evidence="3 4">
    <name type="scientific">Rhodoferax fermentans</name>
    <dbReference type="NCBI Taxonomy" id="28066"/>
    <lineage>
        <taxon>Bacteria</taxon>
        <taxon>Pseudomonadati</taxon>
        <taxon>Pseudomonadota</taxon>
        <taxon>Betaproteobacteria</taxon>
        <taxon>Burkholderiales</taxon>
        <taxon>Comamonadaceae</taxon>
        <taxon>Rhodoferax</taxon>
    </lineage>
</organism>
<dbReference type="PANTHER" id="PTHR41248:SF1">
    <property type="entry name" value="NORD PROTEIN"/>
    <property type="match status" value="1"/>
</dbReference>
<evidence type="ECO:0000313" key="4">
    <source>
        <dbReference type="Proteomes" id="UP000190750"/>
    </source>
</evidence>
<feature type="domain" description="VWFA" evidence="2">
    <location>
        <begin position="427"/>
        <end position="608"/>
    </location>
</feature>
<dbReference type="Proteomes" id="UP000190750">
    <property type="component" value="Unassembled WGS sequence"/>
</dbReference>
<protein>
    <submittedName>
        <fullName evidence="3">VWA domain-containing protein</fullName>
    </submittedName>
</protein>
<evidence type="ECO:0000256" key="1">
    <source>
        <dbReference type="SAM" id="MobiDB-lite"/>
    </source>
</evidence>
<evidence type="ECO:0000313" key="3">
    <source>
        <dbReference type="EMBL" id="OOV05437.1"/>
    </source>
</evidence>
<dbReference type="OrthoDB" id="9758211at2"/>
<dbReference type="InterPro" id="IPR002035">
    <property type="entry name" value="VWF_A"/>
</dbReference>
<dbReference type="SMART" id="SM00327">
    <property type="entry name" value="VWA"/>
    <property type="match status" value="1"/>
</dbReference>
<dbReference type="RefSeq" id="WP_078363215.1">
    <property type="nucleotide sequence ID" value="NZ_MTJN01000002.1"/>
</dbReference>
<dbReference type="AlphaFoldDB" id="A0A1T1AN29"/>
<comment type="caution">
    <text evidence="3">The sequence shown here is derived from an EMBL/GenBank/DDBJ whole genome shotgun (WGS) entry which is preliminary data.</text>
</comment>
<dbReference type="Pfam" id="PF00092">
    <property type="entry name" value="VWA"/>
    <property type="match status" value="1"/>
</dbReference>
<dbReference type="EMBL" id="MTJN01000002">
    <property type="protein sequence ID" value="OOV05437.1"/>
    <property type="molecule type" value="Genomic_DNA"/>
</dbReference>
<dbReference type="SUPFAM" id="SSF53300">
    <property type="entry name" value="vWA-like"/>
    <property type="match status" value="1"/>
</dbReference>
<dbReference type="PANTHER" id="PTHR41248">
    <property type="entry name" value="NORD PROTEIN"/>
    <property type="match status" value="1"/>
</dbReference>
<accession>A0A1T1AN29</accession>
<reference evidence="3 4" key="1">
    <citation type="submission" date="2017-01" db="EMBL/GenBank/DDBJ databases">
        <title>Genome sequencing of Rhodoferax fermentans JCM 7819.</title>
        <authorList>
            <person name="Kim Y.J."/>
            <person name="Farh M.E.-A."/>
            <person name="Yang D.-C."/>
        </authorList>
    </citation>
    <scope>NUCLEOTIDE SEQUENCE [LARGE SCALE GENOMIC DNA]</scope>
    <source>
        <strain evidence="3 4">JCM 7819</strain>
    </source>
</reference>
<dbReference type="STRING" id="28066.RF819_00800"/>
<dbReference type="CDD" id="cd01454">
    <property type="entry name" value="vWA_norD_type"/>
    <property type="match status" value="1"/>
</dbReference>
<proteinExistence type="predicted"/>